<sequence length="173" mass="18017">MAPNGPSVGGLAVPQSSSSRPTARAHGAPSPGVLGPHASEPQLAPPARALAAPPGPRPGPPAPLHHTPGTPAECLTSSSGLPCSWWWTLADPRSTWTTSSSWRGLHWHRVHRHRAQLRQAGGRQRRWTCASSSGGSCSSTRWACRPVPTGLPCPPAPPRAPHLPPAPLPLGLP</sequence>
<keyword evidence="2" id="KW-1185">Reference proteome</keyword>
<evidence type="ECO:0000313" key="3">
    <source>
        <dbReference type="RefSeq" id="XP_010840641.1"/>
    </source>
</evidence>
<accession>A0A6P3HEJ4</accession>
<dbReference type="AlphaFoldDB" id="A0A6P3HEJ4"/>
<dbReference type="GeneID" id="104990307"/>
<dbReference type="KEGG" id="bbis:104990307"/>
<feature type="region of interest" description="Disordered" evidence="1">
    <location>
        <begin position="1"/>
        <end position="78"/>
    </location>
</feature>
<evidence type="ECO:0000313" key="2">
    <source>
        <dbReference type="Proteomes" id="UP000515208"/>
    </source>
</evidence>
<feature type="region of interest" description="Disordered" evidence="1">
    <location>
        <begin position="153"/>
        <end position="173"/>
    </location>
</feature>
<reference evidence="3" key="1">
    <citation type="submission" date="2025-08" db="UniProtKB">
        <authorList>
            <consortium name="RefSeq"/>
        </authorList>
    </citation>
    <scope>IDENTIFICATION</scope>
    <source>
        <tissue evidence="3">Blood</tissue>
    </source>
</reference>
<organism evidence="2 3">
    <name type="scientific">Bison bison bison</name>
    <name type="common">North American plains bison</name>
    <dbReference type="NCBI Taxonomy" id="43346"/>
    <lineage>
        <taxon>Eukaryota</taxon>
        <taxon>Metazoa</taxon>
        <taxon>Chordata</taxon>
        <taxon>Craniata</taxon>
        <taxon>Vertebrata</taxon>
        <taxon>Euteleostomi</taxon>
        <taxon>Mammalia</taxon>
        <taxon>Eutheria</taxon>
        <taxon>Laurasiatheria</taxon>
        <taxon>Artiodactyla</taxon>
        <taxon>Ruminantia</taxon>
        <taxon>Pecora</taxon>
        <taxon>Bovidae</taxon>
        <taxon>Bovinae</taxon>
        <taxon>Bison</taxon>
    </lineage>
</organism>
<gene>
    <name evidence="3" type="primary">LOC104990307</name>
</gene>
<dbReference type="Proteomes" id="UP000515208">
    <property type="component" value="Unplaced"/>
</dbReference>
<name>A0A6P3HEJ4_BISBB</name>
<dbReference type="RefSeq" id="XP_010840641.1">
    <property type="nucleotide sequence ID" value="XM_010842339.1"/>
</dbReference>
<evidence type="ECO:0000256" key="1">
    <source>
        <dbReference type="SAM" id="MobiDB-lite"/>
    </source>
</evidence>
<protein>
    <submittedName>
        <fullName evidence="3">Uncharacterized protein LOC104990307</fullName>
    </submittedName>
</protein>
<proteinExistence type="predicted"/>
<feature type="compositionally biased region" description="Pro residues" evidence="1">
    <location>
        <begin position="53"/>
        <end position="63"/>
    </location>
</feature>